<reference evidence="3" key="1">
    <citation type="submission" date="2021-12" db="EMBL/GenBank/DDBJ databases">
        <title>Enterovibrio ZSDZ35 sp. nov. and Enterovibrio ZSDZ42 sp. nov., isolated from coastal seawater in Qingdao.</title>
        <authorList>
            <person name="Zhang P."/>
        </authorList>
    </citation>
    <scope>NUCLEOTIDE SEQUENCE</scope>
    <source>
        <strain evidence="3">ZSDZ35</strain>
    </source>
</reference>
<evidence type="ECO:0000259" key="2">
    <source>
        <dbReference type="Pfam" id="PF03795"/>
    </source>
</evidence>
<dbReference type="PANTHER" id="PTHR35174:SF1">
    <property type="entry name" value="BLL0086 PROTEIN"/>
    <property type="match status" value="1"/>
</dbReference>
<proteinExistence type="inferred from homology"/>
<feature type="domain" description="YCII-related" evidence="2">
    <location>
        <begin position="22"/>
        <end position="105"/>
    </location>
</feature>
<dbReference type="Proteomes" id="UP001149821">
    <property type="component" value="Unassembled WGS sequence"/>
</dbReference>
<dbReference type="InterPro" id="IPR011008">
    <property type="entry name" value="Dimeric_a/b-barrel"/>
</dbReference>
<dbReference type="SUPFAM" id="SSF54909">
    <property type="entry name" value="Dimeric alpha+beta barrel"/>
    <property type="match status" value="1"/>
</dbReference>
<protein>
    <submittedName>
        <fullName evidence="3">YciI family protein</fullName>
    </submittedName>
</protein>
<evidence type="ECO:0000256" key="1">
    <source>
        <dbReference type="ARBA" id="ARBA00007689"/>
    </source>
</evidence>
<dbReference type="Pfam" id="PF03795">
    <property type="entry name" value="YCII"/>
    <property type="match status" value="1"/>
</dbReference>
<evidence type="ECO:0000313" key="3">
    <source>
        <dbReference type="EMBL" id="MDD1780998.1"/>
    </source>
</evidence>
<keyword evidence="4" id="KW-1185">Reference proteome</keyword>
<comment type="similarity">
    <text evidence="1">Belongs to the YciI family.</text>
</comment>
<dbReference type="Gene3D" id="3.30.70.1060">
    <property type="entry name" value="Dimeric alpha+beta barrel"/>
    <property type="match status" value="1"/>
</dbReference>
<organism evidence="3 4">
    <name type="scientific">Enterovibrio qingdaonensis</name>
    <dbReference type="NCBI Taxonomy" id="2899818"/>
    <lineage>
        <taxon>Bacteria</taxon>
        <taxon>Pseudomonadati</taxon>
        <taxon>Pseudomonadota</taxon>
        <taxon>Gammaproteobacteria</taxon>
        <taxon>Vibrionales</taxon>
        <taxon>Vibrionaceae</taxon>
        <taxon>Enterovibrio</taxon>
    </lineage>
</organism>
<name>A0ABT5QJ33_9GAMM</name>
<sequence length="118" mass="12987">MKDFMFIYQGGDPDWAMKSTPDEMAAIMGQWQAWMEKLAATDQLVTGGSPLHFSGKRMDPNKVVTDIAAAELKELVSGYSIVRAESMEEALQIANECPIFLSPGVSLQVREVVQMGNC</sequence>
<dbReference type="RefSeq" id="WP_274141276.1">
    <property type="nucleotide sequence ID" value="NZ_JAJUBB010000004.1"/>
</dbReference>
<dbReference type="EMBL" id="JAJUBB010000004">
    <property type="protein sequence ID" value="MDD1780998.1"/>
    <property type="molecule type" value="Genomic_DNA"/>
</dbReference>
<dbReference type="InterPro" id="IPR005545">
    <property type="entry name" value="YCII"/>
</dbReference>
<accession>A0ABT5QJ33</accession>
<gene>
    <name evidence="3" type="ORF">LRP49_07255</name>
</gene>
<dbReference type="PANTHER" id="PTHR35174">
    <property type="entry name" value="BLL7171 PROTEIN-RELATED"/>
    <property type="match status" value="1"/>
</dbReference>
<comment type="caution">
    <text evidence="3">The sequence shown here is derived from an EMBL/GenBank/DDBJ whole genome shotgun (WGS) entry which is preliminary data.</text>
</comment>
<evidence type="ECO:0000313" key="4">
    <source>
        <dbReference type="Proteomes" id="UP001149821"/>
    </source>
</evidence>